<evidence type="ECO:0000256" key="2">
    <source>
        <dbReference type="ARBA" id="ARBA00022448"/>
    </source>
</evidence>
<keyword evidence="3" id="KW-0926">Vacuole</keyword>
<evidence type="ECO:0000256" key="6">
    <source>
        <dbReference type="ARBA" id="ARBA00022840"/>
    </source>
</evidence>
<feature type="transmembrane region" description="Helical" evidence="9">
    <location>
        <begin position="288"/>
        <end position="308"/>
    </location>
</feature>
<dbReference type="CDD" id="cd18573">
    <property type="entry name" value="ABC_6TM_ABCB10_like"/>
    <property type="match status" value="1"/>
</dbReference>
<dbReference type="FunFam" id="3.40.50.300:FF:000836">
    <property type="entry name" value="ABC transporter B family member 25"/>
    <property type="match status" value="1"/>
</dbReference>
<dbReference type="GO" id="GO:0005743">
    <property type="term" value="C:mitochondrial inner membrane"/>
    <property type="evidence" value="ECO:0007669"/>
    <property type="project" value="TreeGrafter"/>
</dbReference>
<evidence type="ECO:0000259" key="11">
    <source>
        <dbReference type="PROSITE" id="PS50929"/>
    </source>
</evidence>
<sequence length="715" mass="77442">MLTATLRSSCPWRKLSISIHPNLKKSCLSTLSSSIHIKNKTSSTIFHQIGHQNIQLNHSAFISFRSFKSTSCSNFLLFHPNHLKNLKNFSTKSKNLSQNHLIHQKASHHSKKSIASSDLTRLISLAKPETKILSIAAGLLFISSAVSLSMPFLWGKVIDVFTNPNLLQNISLSLPSVAALLTTGFLIGSGANTARIILMHIAGQRIITRLRTSAFNAISKADITWHDLQASKNPKGQNGTGDLISRLGSDSHIVGDSITRDLSDGTKALTTVLAGVSMMFFISSKLTLVMLTVVPPTAIGGVFFGQYMKKFSNQTQISLGEMVQVAEEKLNNIRTVHSFNALPIELKTFDLKTQKIFQLARKEAFARGLFFGGSGFTGNITIIALLTYGGTLVSRGEISVGDLSSLMMYTAYVGSSLVGLSSWFATLMKGLGASSRIFELLDAKPVSVILGKGQVLNPSEPLKPITFKNVHFEYPSRPGTQILKGLDLQIIPGTSLAIAGSSGSGKSTLAYLLLRFYDPQAGRILHGDQNISEFTPESWRSNIGVVPQDPALLSGTIASNITYGLSYPVPFSTIEQAARLANALEFINSLPNKFETEIGSKGIQLSGGQRQRLAIARALVRQPKLLILDEATSALDTASENEVNLAIQSVMNSRNLTTVIIAHRLSTLKTADRIVFIKDGKVAEVGSYEELSKEGTGFNTMIQSQLLQGNLKIGP</sequence>
<keyword evidence="7 9" id="KW-1133">Transmembrane helix</keyword>
<evidence type="ECO:0000256" key="7">
    <source>
        <dbReference type="ARBA" id="ARBA00022989"/>
    </source>
</evidence>
<dbReference type="EMBL" id="AVOT02011951">
    <property type="protein sequence ID" value="MBW0493186.1"/>
    <property type="molecule type" value="Genomic_DNA"/>
</dbReference>
<feature type="transmembrane region" description="Helical" evidence="9">
    <location>
        <begin position="364"/>
        <end position="386"/>
    </location>
</feature>
<dbReference type="Gene3D" id="3.40.50.300">
    <property type="entry name" value="P-loop containing nucleotide triphosphate hydrolases"/>
    <property type="match status" value="1"/>
</dbReference>
<dbReference type="PANTHER" id="PTHR43394:SF1">
    <property type="entry name" value="ATP-BINDING CASSETTE SUB-FAMILY B MEMBER 10, MITOCHONDRIAL"/>
    <property type="match status" value="1"/>
</dbReference>
<dbReference type="InterPro" id="IPR027417">
    <property type="entry name" value="P-loop_NTPase"/>
</dbReference>
<dbReference type="Proteomes" id="UP000765509">
    <property type="component" value="Unassembled WGS sequence"/>
</dbReference>
<gene>
    <name evidence="12" type="ORF">O181_032901</name>
</gene>
<dbReference type="PROSITE" id="PS00211">
    <property type="entry name" value="ABC_TRANSPORTER_1"/>
    <property type="match status" value="1"/>
</dbReference>
<proteinExistence type="predicted"/>
<dbReference type="InterPro" id="IPR017871">
    <property type="entry name" value="ABC_transporter-like_CS"/>
</dbReference>
<dbReference type="SMART" id="SM00382">
    <property type="entry name" value="AAA"/>
    <property type="match status" value="1"/>
</dbReference>
<dbReference type="PROSITE" id="PS50893">
    <property type="entry name" value="ABC_TRANSPORTER_2"/>
    <property type="match status" value="1"/>
</dbReference>
<comment type="caution">
    <text evidence="12">The sequence shown here is derived from an EMBL/GenBank/DDBJ whole genome shotgun (WGS) entry which is preliminary data.</text>
</comment>
<dbReference type="GO" id="GO:0010044">
    <property type="term" value="P:response to aluminum ion"/>
    <property type="evidence" value="ECO:0007669"/>
    <property type="project" value="UniProtKB-ARBA"/>
</dbReference>
<keyword evidence="2" id="KW-0813">Transport</keyword>
<reference evidence="12" key="1">
    <citation type="submission" date="2021-03" db="EMBL/GenBank/DDBJ databases">
        <title>Draft genome sequence of rust myrtle Austropuccinia psidii MF-1, a brazilian biotype.</title>
        <authorList>
            <person name="Quecine M.C."/>
            <person name="Pachon D.M.R."/>
            <person name="Bonatelli M.L."/>
            <person name="Correr F.H."/>
            <person name="Franceschini L.M."/>
            <person name="Leite T.F."/>
            <person name="Margarido G.R.A."/>
            <person name="Almeida C.A."/>
            <person name="Ferrarezi J.A."/>
            <person name="Labate C.A."/>
        </authorList>
    </citation>
    <scope>NUCLEOTIDE SEQUENCE</scope>
    <source>
        <strain evidence="12">MF-1</strain>
    </source>
</reference>
<evidence type="ECO:0000256" key="8">
    <source>
        <dbReference type="ARBA" id="ARBA00023136"/>
    </source>
</evidence>
<keyword evidence="5" id="KW-0547">Nucleotide-binding</keyword>
<organism evidence="12 13">
    <name type="scientific">Austropuccinia psidii MF-1</name>
    <dbReference type="NCBI Taxonomy" id="1389203"/>
    <lineage>
        <taxon>Eukaryota</taxon>
        <taxon>Fungi</taxon>
        <taxon>Dikarya</taxon>
        <taxon>Basidiomycota</taxon>
        <taxon>Pucciniomycotina</taxon>
        <taxon>Pucciniomycetes</taxon>
        <taxon>Pucciniales</taxon>
        <taxon>Sphaerophragmiaceae</taxon>
        <taxon>Austropuccinia</taxon>
    </lineage>
</organism>
<dbReference type="InterPro" id="IPR036640">
    <property type="entry name" value="ABC1_TM_sf"/>
</dbReference>
<keyword evidence="8 9" id="KW-0472">Membrane</keyword>
<feature type="transmembrane region" description="Helical" evidence="9">
    <location>
        <begin position="132"/>
        <end position="154"/>
    </location>
</feature>
<feature type="transmembrane region" description="Helical" evidence="9">
    <location>
        <begin position="406"/>
        <end position="427"/>
    </location>
</feature>
<keyword evidence="4 9" id="KW-0812">Transmembrane</keyword>
<feature type="transmembrane region" description="Helical" evidence="9">
    <location>
        <begin position="174"/>
        <end position="198"/>
    </location>
</feature>
<dbReference type="Pfam" id="PF00664">
    <property type="entry name" value="ABC_membrane"/>
    <property type="match status" value="1"/>
</dbReference>
<feature type="transmembrane region" description="Helical" evidence="9">
    <location>
        <begin position="265"/>
        <end position="282"/>
    </location>
</feature>
<dbReference type="GO" id="GO:0090374">
    <property type="term" value="P:oligopeptide export from mitochondrion"/>
    <property type="evidence" value="ECO:0007669"/>
    <property type="project" value="TreeGrafter"/>
</dbReference>
<dbReference type="FunFam" id="1.20.1560.10:FF:000058">
    <property type="entry name" value="ABC transporter B family member 25"/>
    <property type="match status" value="1"/>
</dbReference>
<evidence type="ECO:0000313" key="12">
    <source>
        <dbReference type="EMBL" id="MBW0493186.1"/>
    </source>
</evidence>
<dbReference type="InterPro" id="IPR003593">
    <property type="entry name" value="AAA+_ATPase"/>
</dbReference>
<dbReference type="AlphaFoldDB" id="A0A9Q3CXP9"/>
<comment type="subcellular location">
    <subcellularLocation>
        <location evidence="1">Vacuole membrane</location>
        <topology evidence="1">Multi-pass membrane protein</topology>
    </subcellularLocation>
</comment>
<dbReference type="InterPro" id="IPR039421">
    <property type="entry name" value="Type_1_exporter"/>
</dbReference>
<dbReference type="OrthoDB" id="6500128at2759"/>
<dbReference type="GO" id="GO:0016887">
    <property type="term" value="F:ATP hydrolysis activity"/>
    <property type="evidence" value="ECO:0007669"/>
    <property type="project" value="InterPro"/>
</dbReference>
<keyword evidence="13" id="KW-1185">Reference proteome</keyword>
<dbReference type="PANTHER" id="PTHR43394">
    <property type="entry name" value="ATP-DEPENDENT PERMEASE MDL1, MITOCHONDRIAL"/>
    <property type="match status" value="1"/>
</dbReference>
<evidence type="ECO:0000313" key="13">
    <source>
        <dbReference type="Proteomes" id="UP000765509"/>
    </source>
</evidence>
<keyword evidence="6" id="KW-0067">ATP-binding</keyword>
<feature type="domain" description="ABC transporter" evidence="10">
    <location>
        <begin position="465"/>
        <end position="704"/>
    </location>
</feature>
<evidence type="ECO:0000256" key="5">
    <source>
        <dbReference type="ARBA" id="ARBA00022741"/>
    </source>
</evidence>
<dbReference type="InterPro" id="IPR003439">
    <property type="entry name" value="ABC_transporter-like_ATP-bd"/>
</dbReference>
<dbReference type="Pfam" id="PF00005">
    <property type="entry name" value="ABC_tran"/>
    <property type="match status" value="1"/>
</dbReference>
<evidence type="ECO:0000256" key="4">
    <source>
        <dbReference type="ARBA" id="ARBA00022692"/>
    </source>
</evidence>
<evidence type="ECO:0000256" key="3">
    <source>
        <dbReference type="ARBA" id="ARBA00022554"/>
    </source>
</evidence>
<accession>A0A9Q3CXP9</accession>
<dbReference type="SUPFAM" id="SSF52540">
    <property type="entry name" value="P-loop containing nucleoside triphosphate hydrolases"/>
    <property type="match status" value="1"/>
</dbReference>
<dbReference type="PROSITE" id="PS50929">
    <property type="entry name" value="ABC_TM1F"/>
    <property type="match status" value="1"/>
</dbReference>
<dbReference type="GO" id="GO:0005524">
    <property type="term" value="F:ATP binding"/>
    <property type="evidence" value="ECO:0007669"/>
    <property type="project" value="UniProtKB-KW"/>
</dbReference>
<evidence type="ECO:0000256" key="9">
    <source>
        <dbReference type="SAM" id="Phobius"/>
    </source>
</evidence>
<evidence type="ECO:0000259" key="10">
    <source>
        <dbReference type="PROSITE" id="PS50893"/>
    </source>
</evidence>
<protein>
    <submittedName>
        <fullName evidence="12">Uncharacterized protein</fullName>
    </submittedName>
</protein>
<feature type="domain" description="ABC transmembrane type-1" evidence="11">
    <location>
        <begin position="135"/>
        <end position="429"/>
    </location>
</feature>
<evidence type="ECO:0000256" key="1">
    <source>
        <dbReference type="ARBA" id="ARBA00004128"/>
    </source>
</evidence>
<dbReference type="SUPFAM" id="SSF90123">
    <property type="entry name" value="ABC transporter transmembrane region"/>
    <property type="match status" value="1"/>
</dbReference>
<name>A0A9Q3CXP9_9BASI</name>
<dbReference type="InterPro" id="IPR011527">
    <property type="entry name" value="ABC1_TM_dom"/>
</dbReference>
<dbReference type="Gene3D" id="1.20.1560.10">
    <property type="entry name" value="ABC transporter type 1, transmembrane domain"/>
    <property type="match status" value="2"/>
</dbReference>
<dbReference type="GO" id="GO:0005774">
    <property type="term" value="C:vacuolar membrane"/>
    <property type="evidence" value="ECO:0007669"/>
    <property type="project" value="UniProtKB-SubCell"/>
</dbReference>
<dbReference type="GO" id="GO:0015421">
    <property type="term" value="F:ABC-type oligopeptide transporter activity"/>
    <property type="evidence" value="ECO:0007669"/>
    <property type="project" value="TreeGrafter"/>
</dbReference>